<feature type="chain" id="PRO_5020615772" evidence="2">
    <location>
        <begin position="25"/>
        <end position="108"/>
    </location>
</feature>
<dbReference type="RefSeq" id="WP_133773730.1">
    <property type="nucleotide sequence ID" value="NZ_SNZR01000016.1"/>
</dbReference>
<keyword evidence="2" id="KW-0732">Signal</keyword>
<keyword evidence="4" id="KW-1185">Reference proteome</keyword>
<feature type="compositionally biased region" description="Pro residues" evidence="1">
    <location>
        <begin position="29"/>
        <end position="38"/>
    </location>
</feature>
<feature type="signal peptide" evidence="2">
    <location>
        <begin position="1"/>
        <end position="24"/>
    </location>
</feature>
<feature type="compositionally biased region" description="Basic and acidic residues" evidence="1">
    <location>
        <begin position="44"/>
        <end position="54"/>
    </location>
</feature>
<dbReference type="EMBL" id="SNZR01000016">
    <property type="protein sequence ID" value="TDR87101.1"/>
    <property type="molecule type" value="Genomic_DNA"/>
</dbReference>
<evidence type="ECO:0000256" key="1">
    <source>
        <dbReference type="SAM" id="MobiDB-lite"/>
    </source>
</evidence>
<proteinExistence type="predicted"/>
<evidence type="ECO:0000313" key="3">
    <source>
        <dbReference type="EMBL" id="TDR87101.1"/>
    </source>
</evidence>
<evidence type="ECO:0000313" key="4">
    <source>
        <dbReference type="Proteomes" id="UP000295122"/>
    </source>
</evidence>
<feature type="region of interest" description="Disordered" evidence="1">
    <location>
        <begin position="24"/>
        <end position="108"/>
    </location>
</feature>
<protein>
    <submittedName>
        <fullName evidence="3">Uncharacterized protein</fullName>
    </submittedName>
</protein>
<name>A0A4R7BP15_9HYPH</name>
<comment type="caution">
    <text evidence="3">The sequence shown here is derived from an EMBL/GenBank/DDBJ whole genome shotgun (WGS) entry which is preliminary data.</text>
</comment>
<accession>A0A4R7BP15</accession>
<evidence type="ECO:0000256" key="2">
    <source>
        <dbReference type="SAM" id="SignalP"/>
    </source>
</evidence>
<dbReference type="Proteomes" id="UP000295122">
    <property type="component" value="Unassembled WGS sequence"/>
</dbReference>
<reference evidence="3 4" key="1">
    <citation type="submission" date="2019-03" db="EMBL/GenBank/DDBJ databases">
        <title>Genomic Encyclopedia of Type Strains, Phase IV (KMG-IV): sequencing the most valuable type-strain genomes for metagenomic binning, comparative biology and taxonomic classification.</title>
        <authorList>
            <person name="Goeker M."/>
        </authorList>
    </citation>
    <scope>NUCLEOTIDE SEQUENCE [LARGE SCALE GENOMIC DNA]</scope>
    <source>
        <strain evidence="3 4">DSM 25903</strain>
    </source>
</reference>
<sequence length="108" mass="10849">MFRPFARAALAGSLSLGLVAGAAAQTPVQPQPKDPNMPAPQHTVPEKLEGKPDDTTGSLSDRLERSDGVVAPPAGGAGRTITPADPGTTPVIPPPGSPGSGRPDVEPK</sequence>
<dbReference type="AlphaFoldDB" id="A0A4R7BP15"/>
<organism evidence="3 4">
    <name type="scientific">Enterovirga rhinocerotis</name>
    <dbReference type="NCBI Taxonomy" id="1339210"/>
    <lineage>
        <taxon>Bacteria</taxon>
        <taxon>Pseudomonadati</taxon>
        <taxon>Pseudomonadota</taxon>
        <taxon>Alphaproteobacteria</taxon>
        <taxon>Hyphomicrobiales</taxon>
        <taxon>Methylobacteriaceae</taxon>
        <taxon>Enterovirga</taxon>
    </lineage>
</organism>
<gene>
    <name evidence="3" type="ORF">EV668_4180</name>
</gene>